<feature type="repeat" description="ANK" evidence="2">
    <location>
        <begin position="1120"/>
        <end position="1152"/>
    </location>
</feature>
<feature type="compositionally biased region" description="Basic and acidic residues" evidence="3">
    <location>
        <begin position="123"/>
        <end position="137"/>
    </location>
</feature>
<dbReference type="SMART" id="SM00248">
    <property type="entry name" value="ANK"/>
    <property type="match status" value="4"/>
</dbReference>
<dbReference type="Pfam" id="PF12796">
    <property type="entry name" value="Ank_2"/>
    <property type="match status" value="1"/>
</dbReference>
<dbReference type="Proteomes" id="UP001492380">
    <property type="component" value="Unassembled WGS sequence"/>
</dbReference>
<reference evidence="5 6" key="1">
    <citation type="submission" date="2024-04" db="EMBL/GenBank/DDBJ databases">
        <title>Phyllosticta paracitricarpa is synonymous to the EU quarantine fungus P. citricarpa based on phylogenomic analyses.</title>
        <authorList>
            <consortium name="Lawrence Berkeley National Laboratory"/>
            <person name="Van Ingen-Buijs V.A."/>
            <person name="Van Westerhoven A.C."/>
            <person name="Haridas S."/>
            <person name="Skiadas P."/>
            <person name="Martin F."/>
            <person name="Groenewald J.Z."/>
            <person name="Crous P.W."/>
            <person name="Seidl M.F."/>
        </authorList>
    </citation>
    <scope>NUCLEOTIDE SEQUENCE [LARGE SCALE GENOMIC DNA]</scope>
    <source>
        <strain evidence="5 6">CBS 123374</strain>
    </source>
</reference>
<evidence type="ECO:0000313" key="5">
    <source>
        <dbReference type="EMBL" id="KAK8240503.1"/>
    </source>
</evidence>
<feature type="domain" description="NACHT" evidence="4">
    <location>
        <begin position="549"/>
        <end position="694"/>
    </location>
</feature>
<feature type="region of interest" description="Disordered" evidence="3">
    <location>
        <begin position="60"/>
        <end position="155"/>
    </location>
</feature>
<dbReference type="InterPro" id="IPR027417">
    <property type="entry name" value="P-loop_NTPase"/>
</dbReference>
<feature type="region of interest" description="Disordered" evidence="3">
    <location>
        <begin position="171"/>
        <end position="267"/>
    </location>
</feature>
<proteinExistence type="predicted"/>
<organism evidence="5 6">
    <name type="scientific">Phyllosticta capitalensis</name>
    <dbReference type="NCBI Taxonomy" id="121624"/>
    <lineage>
        <taxon>Eukaryota</taxon>
        <taxon>Fungi</taxon>
        <taxon>Dikarya</taxon>
        <taxon>Ascomycota</taxon>
        <taxon>Pezizomycotina</taxon>
        <taxon>Dothideomycetes</taxon>
        <taxon>Dothideomycetes incertae sedis</taxon>
        <taxon>Botryosphaeriales</taxon>
        <taxon>Phyllostictaceae</taxon>
        <taxon>Phyllosticta</taxon>
    </lineage>
</organism>
<accession>A0ABR1YWT8</accession>
<dbReference type="InterPro" id="IPR007111">
    <property type="entry name" value="NACHT_NTPase"/>
</dbReference>
<dbReference type="SUPFAM" id="SSF52540">
    <property type="entry name" value="P-loop containing nucleoside triphosphate hydrolases"/>
    <property type="match status" value="1"/>
</dbReference>
<feature type="compositionally biased region" description="Polar residues" evidence="3">
    <location>
        <begin position="212"/>
        <end position="223"/>
    </location>
</feature>
<dbReference type="EMBL" id="JBBWRZ010000003">
    <property type="protein sequence ID" value="KAK8240503.1"/>
    <property type="molecule type" value="Genomic_DNA"/>
</dbReference>
<dbReference type="InterPro" id="IPR036770">
    <property type="entry name" value="Ankyrin_rpt-contain_sf"/>
</dbReference>
<dbReference type="InterPro" id="IPR002110">
    <property type="entry name" value="Ankyrin_rpt"/>
</dbReference>
<dbReference type="Pfam" id="PF24883">
    <property type="entry name" value="NPHP3_N"/>
    <property type="match status" value="1"/>
</dbReference>
<keyword evidence="2" id="KW-0040">ANK repeat</keyword>
<dbReference type="Gene3D" id="3.40.50.300">
    <property type="entry name" value="P-loop containing nucleotide triphosphate hydrolases"/>
    <property type="match status" value="1"/>
</dbReference>
<dbReference type="PROSITE" id="PS50297">
    <property type="entry name" value="ANK_REP_REGION"/>
    <property type="match status" value="1"/>
</dbReference>
<evidence type="ECO:0000259" key="4">
    <source>
        <dbReference type="PROSITE" id="PS50837"/>
    </source>
</evidence>
<feature type="compositionally biased region" description="Polar residues" evidence="3">
    <location>
        <begin position="241"/>
        <end position="251"/>
    </location>
</feature>
<keyword evidence="6" id="KW-1185">Reference proteome</keyword>
<comment type="caution">
    <text evidence="5">The sequence shown here is derived from an EMBL/GenBank/DDBJ whole genome shotgun (WGS) entry which is preliminary data.</text>
</comment>
<dbReference type="Gene3D" id="1.25.40.20">
    <property type="entry name" value="Ankyrin repeat-containing domain"/>
    <property type="match status" value="1"/>
</dbReference>
<dbReference type="PROSITE" id="PS50088">
    <property type="entry name" value="ANK_REPEAT"/>
    <property type="match status" value="1"/>
</dbReference>
<evidence type="ECO:0000256" key="3">
    <source>
        <dbReference type="SAM" id="MobiDB-lite"/>
    </source>
</evidence>
<dbReference type="PANTHER" id="PTHR10039">
    <property type="entry name" value="AMELOGENIN"/>
    <property type="match status" value="1"/>
</dbReference>
<name>A0ABR1YWT8_9PEZI</name>
<evidence type="ECO:0000256" key="1">
    <source>
        <dbReference type="ARBA" id="ARBA00022737"/>
    </source>
</evidence>
<sequence length="1209" mass="135781">MCLQGVCEYKKSTVNSDFLGPVLFASLLSTSISIIRQSYLNHFERAGHLNMHFSLFRKNKHSLPSESPDRSKYSPLHQQTNAPIRTKPNYDPNVRPTHSTHPVGFARNKQPSSFSDGAPNPRPVDHRLPVGRSDRKQSASVLQGTPCDEPNDCFVGQMQKNRANFIQNSVHHAGQNDPKPGFRPSEKKQQSHPQSGNRNPIPANPGPPVPSDDQQAMFFQNNRAHPKAVPPKPPVKRVDQRQPSVFQSQNPYPKPTAPEGSTENGETEFLQPSKVFPKHSLSGQKSAYQEVHDRMLQARPDDMKVIERNNATSPQELLIWLKSENQIHMDQHKFRSGFNKVKPYMSALMSGVDFGSVFTAFDSTGIASLAVGLFKSTLGVAISLCEASANLEDKIQILVSKIVLVNKYNRLADRAKLELMHESLVGAYETLFQFFFKVFDLLRKGCFLTRAIAGSSEISSLITTFEGKCAALGEAAGFEQLKLKIDEREEKYGKRSDEEIKIFLALGEGKQAEEVYEKDMHLGNRAQGGCEWIHSTTEFRDWFEHNKTKFLAMFGEPGSGKTTTAAYVIEALRNQRAHGTTEGVIVCSFYCRDEESRNNSKKIWSSLLAQIVDGRPKLQDWLLRKLKDPITESIEAPKAEFARELFVEAVGAVETVEASKARVFMILDGLDEALQEARTTISNALEELSQKPLFKAFLTFRESHEIMKDMPQGCGKLRHRNTLKENLAIAQHHVDAKFSKRRLGPEDRKQIIRRIAQKAEGNPVWIQMMVEYLDERTLRSQQENLRVIDEFPSQVAGVYGKTYEKMAKKLGTQYLVPPLQILAVACRPLTMRELSEAVALVLGMEPNSIDSFKIYDSARPFIRVDQSVFEEGISTEKLDSAVVRLIHQSLKELILAQEPHTWTKGSGDFAQTPPSLHVARLDMMLARACIAHLQEEQYRQDLDIRLYIHTPKEGMEKKRLPTFFQYAASFWAHHFTNADSQGAIPHTLISASAKICQQSIRLVNWTSMFMITSGLRLPSNPDHLTIASFFNHPSSLMSILDRSRDGIRGSQLGQALYWAALGGSTSCVDIILERRDLFQPAESMMYGESPLHAAAKSGNPKCLNTIIDSELFDIHQRTRQGRNVLSLAAQEGQIAKINVLLSERVDLNTRDNSNRTPLYWAIQSRSSAAVEVLLAQPDINLTTVAETEDRASSGAWRASALPIRPHHPK</sequence>
<evidence type="ECO:0000313" key="6">
    <source>
        <dbReference type="Proteomes" id="UP001492380"/>
    </source>
</evidence>
<keyword evidence="1" id="KW-0677">Repeat</keyword>
<gene>
    <name evidence="5" type="ORF">HDK90DRAFT_186595</name>
</gene>
<dbReference type="InterPro" id="IPR056884">
    <property type="entry name" value="NPHP3-like_N"/>
</dbReference>
<evidence type="ECO:0000256" key="2">
    <source>
        <dbReference type="PROSITE-ProRule" id="PRU00023"/>
    </source>
</evidence>
<dbReference type="PROSITE" id="PS50837">
    <property type="entry name" value="NACHT"/>
    <property type="match status" value="1"/>
</dbReference>
<dbReference type="SUPFAM" id="SSF48403">
    <property type="entry name" value="Ankyrin repeat"/>
    <property type="match status" value="1"/>
</dbReference>
<protein>
    <recommendedName>
        <fullName evidence="4">NACHT domain-containing protein</fullName>
    </recommendedName>
</protein>